<gene>
    <name evidence="2" type="ORF">F6J89_08175</name>
</gene>
<reference evidence="2" key="1">
    <citation type="submission" date="2019-11" db="EMBL/GenBank/DDBJ databases">
        <title>Genomic insights into an expanded diversity of filamentous marine cyanobacteria reveals the extraordinary biosynthetic potential of Moorea and Okeania.</title>
        <authorList>
            <person name="Ferreira Leao T."/>
            <person name="Wang M."/>
            <person name="Moss N."/>
            <person name="Da Silva R."/>
            <person name="Sanders J."/>
            <person name="Nurk S."/>
            <person name="Gurevich A."/>
            <person name="Humphrey G."/>
            <person name="Reher R."/>
            <person name="Zhu Q."/>
            <person name="Belda-Ferre P."/>
            <person name="Glukhov E."/>
            <person name="Rex R."/>
            <person name="Dorrestein P.C."/>
            <person name="Knight R."/>
            <person name="Pevzner P."/>
            <person name="Gerwick W.H."/>
            <person name="Gerwick L."/>
        </authorList>
    </citation>
    <scope>NUCLEOTIDE SEQUENCE</scope>
    <source>
        <strain evidence="2">SIO1C4</strain>
    </source>
</reference>
<evidence type="ECO:0000259" key="1">
    <source>
        <dbReference type="SMART" id="SM00471"/>
    </source>
</evidence>
<comment type="caution">
    <text evidence="2">The sequence shown here is derived from an EMBL/GenBank/DDBJ whole genome shotgun (WGS) entry which is preliminary data.</text>
</comment>
<feature type="domain" description="HD/PDEase" evidence="1">
    <location>
        <begin position="33"/>
        <end position="144"/>
    </location>
</feature>
<dbReference type="EMBL" id="JAAHFQ010000115">
    <property type="protein sequence ID" value="NER27599.1"/>
    <property type="molecule type" value="Genomic_DNA"/>
</dbReference>
<accession>A0A6B3N346</accession>
<dbReference type="InterPro" id="IPR052194">
    <property type="entry name" value="MESH1"/>
</dbReference>
<dbReference type="InterPro" id="IPR003607">
    <property type="entry name" value="HD/PDEase_dom"/>
</dbReference>
<sequence length="199" mass="22485">MPTFTQTPQLSTRFEAALVYTTRLHANQVRKGSGVPYISHLLSVAALVLEDGGDEDEAIAALLHDAIEDQGGAKTREEICQLFGQRVVSIVDGCTEYATLPKPPWKERKLNYLEKMRLAPPEVRRVSLADKIHNARSILADWQREGEQVWQKFTGGREGTLWFYRSLLEVYLQQGSDFLTQELARLISQLEVTINSRLG</sequence>
<organism evidence="2">
    <name type="scientific">Symploca sp. SIO1C4</name>
    <dbReference type="NCBI Taxonomy" id="2607765"/>
    <lineage>
        <taxon>Bacteria</taxon>
        <taxon>Bacillati</taxon>
        <taxon>Cyanobacteriota</taxon>
        <taxon>Cyanophyceae</taxon>
        <taxon>Coleofasciculales</taxon>
        <taxon>Coleofasciculaceae</taxon>
        <taxon>Symploca</taxon>
    </lineage>
</organism>
<dbReference type="CDD" id="cd00077">
    <property type="entry name" value="HDc"/>
    <property type="match status" value="1"/>
</dbReference>
<name>A0A6B3N346_9CYAN</name>
<dbReference type="GO" id="GO:0008893">
    <property type="term" value="F:guanosine-3',5'-bis(diphosphate) 3'-diphosphatase activity"/>
    <property type="evidence" value="ECO:0007669"/>
    <property type="project" value="TreeGrafter"/>
</dbReference>
<protein>
    <submittedName>
        <fullName evidence="2">HD domain-containing protein</fullName>
    </submittedName>
</protein>
<dbReference type="PANTHER" id="PTHR46246">
    <property type="entry name" value="GUANOSINE-3',5'-BIS(DIPHOSPHATE) 3'-PYROPHOSPHOHYDROLASE MESH1"/>
    <property type="match status" value="1"/>
</dbReference>
<dbReference type="PANTHER" id="PTHR46246:SF1">
    <property type="entry name" value="GUANOSINE-3',5'-BIS(DIPHOSPHATE) 3'-PYROPHOSPHOHYDROLASE MESH1"/>
    <property type="match status" value="1"/>
</dbReference>
<dbReference type="Gene3D" id="1.10.3210.10">
    <property type="entry name" value="Hypothetical protein af1432"/>
    <property type="match status" value="1"/>
</dbReference>
<evidence type="ECO:0000313" key="2">
    <source>
        <dbReference type="EMBL" id="NER27599.1"/>
    </source>
</evidence>
<dbReference type="AlphaFoldDB" id="A0A6B3N346"/>
<dbReference type="SMART" id="SM00471">
    <property type="entry name" value="HDc"/>
    <property type="match status" value="1"/>
</dbReference>
<proteinExistence type="predicted"/>
<dbReference type="Pfam" id="PF13328">
    <property type="entry name" value="HD_4"/>
    <property type="match status" value="1"/>
</dbReference>
<dbReference type="SUPFAM" id="SSF109604">
    <property type="entry name" value="HD-domain/PDEase-like"/>
    <property type="match status" value="1"/>
</dbReference>